<dbReference type="InterPro" id="IPR016160">
    <property type="entry name" value="Ald_DH_CS_CYS"/>
</dbReference>
<dbReference type="Gene3D" id="3.40.605.10">
    <property type="entry name" value="Aldehyde Dehydrogenase, Chain A, domain 1"/>
    <property type="match status" value="1"/>
</dbReference>
<dbReference type="InterPro" id="IPR016163">
    <property type="entry name" value="Ald_DH_C"/>
</dbReference>
<evidence type="ECO:0000256" key="4">
    <source>
        <dbReference type="PROSITE-ProRule" id="PRU10007"/>
    </source>
</evidence>
<protein>
    <recommendedName>
        <fullName evidence="3">Aldehyde dehydrogenase</fullName>
    </recommendedName>
</protein>
<accession>A0ABY5VFF0</accession>
<dbReference type="PROSITE" id="PS00070">
    <property type="entry name" value="ALDEHYDE_DEHYDR_CYS"/>
    <property type="match status" value="1"/>
</dbReference>
<organism evidence="7 8">
    <name type="scientific">Ruminococcus gauvreauii</name>
    <dbReference type="NCBI Taxonomy" id="438033"/>
    <lineage>
        <taxon>Bacteria</taxon>
        <taxon>Bacillati</taxon>
        <taxon>Bacillota</taxon>
        <taxon>Clostridia</taxon>
        <taxon>Eubacteriales</taxon>
        <taxon>Oscillospiraceae</taxon>
        <taxon>Ruminococcus</taxon>
    </lineage>
</organism>
<evidence type="ECO:0000259" key="6">
    <source>
        <dbReference type="Pfam" id="PF00171"/>
    </source>
</evidence>
<evidence type="ECO:0000256" key="2">
    <source>
        <dbReference type="ARBA" id="ARBA00023002"/>
    </source>
</evidence>
<dbReference type="Proteomes" id="UP001060164">
    <property type="component" value="Chromosome"/>
</dbReference>
<feature type="domain" description="Aldehyde dehydrogenase" evidence="6">
    <location>
        <begin position="2"/>
        <end position="427"/>
    </location>
</feature>
<comment type="similarity">
    <text evidence="1 3 5">Belongs to the aldehyde dehydrogenase family.</text>
</comment>
<dbReference type="InterPro" id="IPR015590">
    <property type="entry name" value="Aldehyde_DH_dom"/>
</dbReference>
<dbReference type="InterPro" id="IPR016161">
    <property type="entry name" value="Ald_DH/histidinol_DH"/>
</dbReference>
<dbReference type="Gene3D" id="3.40.309.10">
    <property type="entry name" value="Aldehyde Dehydrogenase, Chain A, domain 2"/>
    <property type="match status" value="1"/>
</dbReference>
<reference evidence="7" key="1">
    <citation type="journal article" date="2022" name="Cell">
        <title>Design, construction, and in vivo augmentation of a complex gut microbiome.</title>
        <authorList>
            <person name="Cheng A.G."/>
            <person name="Ho P.Y."/>
            <person name="Aranda-Diaz A."/>
            <person name="Jain S."/>
            <person name="Yu F.B."/>
            <person name="Meng X."/>
            <person name="Wang M."/>
            <person name="Iakiviak M."/>
            <person name="Nagashima K."/>
            <person name="Zhao A."/>
            <person name="Murugkar P."/>
            <person name="Patil A."/>
            <person name="Atabakhsh K."/>
            <person name="Weakley A."/>
            <person name="Yan J."/>
            <person name="Brumbaugh A.R."/>
            <person name="Higginbottom S."/>
            <person name="Dimas A."/>
            <person name="Shiver A.L."/>
            <person name="Deutschbauer A."/>
            <person name="Neff N."/>
            <person name="Sonnenburg J.L."/>
            <person name="Huang K.C."/>
            <person name="Fischbach M.A."/>
        </authorList>
    </citation>
    <scope>NUCLEOTIDE SEQUENCE</scope>
    <source>
        <strain evidence="7">DSM 19829</strain>
    </source>
</reference>
<feature type="active site" evidence="4">
    <location>
        <position position="209"/>
    </location>
</feature>
<dbReference type="InterPro" id="IPR012394">
    <property type="entry name" value="Aldehyde_DH_NAD(P)"/>
</dbReference>
<name>A0ABY5VFF0_9FIRM</name>
<proteinExistence type="inferred from homology"/>
<evidence type="ECO:0000313" key="7">
    <source>
        <dbReference type="EMBL" id="UWP58656.1"/>
    </source>
</evidence>
<dbReference type="PIRSF" id="PIRSF036492">
    <property type="entry name" value="ALDH"/>
    <property type="match status" value="1"/>
</dbReference>
<dbReference type="Pfam" id="PF00171">
    <property type="entry name" value="Aldedh"/>
    <property type="match status" value="1"/>
</dbReference>
<dbReference type="PROSITE" id="PS00687">
    <property type="entry name" value="ALDEHYDE_DEHYDR_GLU"/>
    <property type="match status" value="1"/>
</dbReference>
<dbReference type="InterPro" id="IPR029510">
    <property type="entry name" value="Ald_DH_CS_GLU"/>
</dbReference>
<evidence type="ECO:0000256" key="3">
    <source>
        <dbReference type="PIRNR" id="PIRNR036492"/>
    </source>
</evidence>
<sequence length="456" mass="51531">MDIRKLVKIQQTFFSGNQTKSLQFRMTALSRLEAGIKKNESEILSALKQDLHKSGAESYMAEVGMTLSELRYVKRHLPFWIRGRRVSTPLVHFPAKSFVIPEPYGVTLIMSPWNYPFMLCMEPLIGAIAAGNCCVLKPSAYAPTVSRVIQKIISEVFPRKYVAVVEGGRKENTELLNQRFDYIFFTGGVEVGKTVMEKAAKNLTPVTLELGGKSPCIVDATADLDLAARRIVFGKFLNSGQTCVAPDYLLVEEIVKDELVTYLKKWLHKMLGSEPVMHPDYPRIINQKHFNRLMELIKDEAVLEGGYANQDTMQIAPTILDHITWESPVMQQEIFGPILPILTFCNIPEAISRVKAKDKPLALYLFTRDPAMEHRVLKELSFGGGCINDTIIHLATSQMGFGGVGASGMGSYHGKASFETFSHRKSVLQKYNWLDLPMRYYPLTKWKETLIRLFLR</sequence>
<dbReference type="CDD" id="cd07136">
    <property type="entry name" value="ALDH_YwdH-P39616"/>
    <property type="match status" value="1"/>
</dbReference>
<dbReference type="RefSeq" id="WP_028529006.1">
    <property type="nucleotide sequence ID" value="NZ_CABLBR010000018.1"/>
</dbReference>
<evidence type="ECO:0000256" key="1">
    <source>
        <dbReference type="ARBA" id="ARBA00009986"/>
    </source>
</evidence>
<evidence type="ECO:0000256" key="5">
    <source>
        <dbReference type="RuleBase" id="RU003345"/>
    </source>
</evidence>
<dbReference type="InterPro" id="IPR016162">
    <property type="entry name" value="Ald_DH_N"/>
</dbReference>
<gene>
    <name evidence="7" type="ORF">NQ502_14925</name>
</gene>
<dbReference type="PANTHER" id="PTHR43570:SF16">
    <property type="entry name" value="ALDEHYDE DEHYDROGENASE TYPE III, ISOFORM Q"/>
    <property type="match status" value="1"/>
</dbReference>
<dbReference type="SUPFAM" id="SSF53720">
    <property type="entry name" value="ALDH-like"/>
    <property type="match status" value="1"/>
</dbReference>
<keyword evidence="8" id="KW-1185">Reference proteome</keyword>
<keyword evidence="2 3" id="KW-0560">Oxidoreductase</keyword>
<evidence type="ECO:0000313" key="8">
    <source>
        <dbReference type="Proteomes" id="UP001060164"/>
    </source>
</evidence>
<dbReference type="EMBL" id="CP102290">
    <property type="protein sequence ID" value="UWP58656.1"/>
    <property type="molecule type" value="Genomic_DNA"/>
</dbReference>
<dbReference type="PANTHER" id="PTHR43570">
    <property type="entry name" value="ALDEHYDE DEHYDROGENASE"/>
    <property type="match status" value="1"/>
</dbReference>